<name>A0A285QGA1_9SPHN</name>
<sequence length="125" mass="13487">MTLSLLVAALLGAADLPAPLTIDFDGDRRPDRVVAENGWLVGYRAKAPAKPIRITQIAPDEDLFVEPIAAGEYTTACARGAGDVKDCTVKRVRFARPVVGFGTREASLFAAQWKRGRFEVVALSD</sequence>
<dbReference type="AlphaFoldDB" id="A0A285QGA1"/>
<reference evidence="1 2" key="1">
    <citation type="submission" date="2017-07" db="EMBL/GenBank/DDBJ databases">
        <authorList>
            <person name="Sun Z.S."/>
            <person name="Albrecht U."/>
            <person name="Echele G."/>
            <person name="Lee C.C."/>
        </authorList>
    </citation>
    <scope>NUCLEOTIDE SEQUENCE [LARGE SCALE GENOMIC DNA]</scope>
    <source>
        <strain evidence="1 2">CGMCC 1.12672</strain>
    </source>
</reference>
<organism evidence="1 2">
    <name type="scientific">Sphingomonas guangdongensis</name>
    <dbReference type="NCBI Taxonomy" id="1141890"/>
    <lineage>
        <taxon>Bacteria</taxon>
        <taxon>Pseudomonadati</taxon>
        <taxon>Pseudomonadota</taxon>
        <taxon>Alphaproteobacteria</taxon>
        <taxon>Sphingomonadales</taxon>
        <taxon>Sphingomonadaceae</taxon>
        <taxon>Sphingomonas</taxon>
    </lineage>
</organism>
<dbReference type="RefSeq" id="WP_144033534.1">
    <property type="nucleotide sequence ID" value="NZ_OBMI01000001.1"/>
</dbReference>
<protein>
    <submittedName>
        <fullName evidence="1">Uncharacterized protein</fullName>
    </submittedName>
</protein>
<gene>
    <name evidence="1" type="ORF">SAMN06297144_1300</name>
</gene>
<evidence type="ECO:0000313" key="1">
    <source>
        <dbReference type="EMBL" id="SOB80913.1"/>
    </source>
</evidence>
<evidence type="ECO:0000313" key="2">
    <source>
        <dbReference type="Proteomes" id="UP000219494"/>
    </source>
</evidence>
<keyword evidence="2" id="KW-1185">Reference proteome</keyword>
<dbReference type="Proteomes" id="UP000219494">
    <property type="component" value="Unassembled WGS sequence"/>
</dbReference>
<dbReference type="EMBL" id="OBMI01000001">
    <property type="protein sequence ID" value="SOB80913.1"/>
    <property type="molecule type" value="Genomic_DNA"/>
</dbReference>
<accession>A0A285QGA1</accession>
<proteinExistence type="predicted"/>